<evidence type="ECO:0000313" key="2">
    <source>
        <dbReference type="EMBL" id="KAK2963740.1"/>
    </source>
</evidence>
<keyword evidence="3" id="KW-1185">Reference proteome</keyword>
<accession>A0ABQ9YJB9</accession>
<sequence>MIIFCFLSTTITLTIASSGKETESRSLHLFLDEQYQKSSNDNWKEDHIRHLPNGKFSSCGYSVISRTLNVEGMKTELHISVERHAFETESQNGFDLSSADDHSLLSIFRIRNSTVSLSSLCLNSEEPSSLIASVSSSFVTVSESDIRSNGVNSPFVILGGMVDGQSHDIGSSLHLSKCRHISSSLVSLVPLADVSRKSDQHMNARKSWTTNEEAQFVEEMRISASELAISDYCLTFGTGPLIGFGCGKEQTKLSGEQAVLPLKVSTQLMKSQIMNTTSKPSNVKVDEAETMELTQRVTSSRVCLSTNHLYGTACVDMNANVMGSLLNLNTSFSSCLTDTPTHLGQHFTDRQELA</sequence>
<feature type="signal peptide" evidence="1">
    <location>
        <begin position="1"/>
        <end position="16"/>
    </location>
</feature>
<evidence type="ECO:0000256" key="1">
    <source>
        <dbReference type="SAM" id="SignalP"/>
    </source>
</evidence>
<reference evidence="2 3" key="1">
    <citation type="journal article" date="2022" name="bioRxiv">
        <title>Genomics of Preaxostyla Flagellates Illuminates Evolutionary Transitions and the Path Towards Mitochondrial Loss.</title>
        <authorList>
            <person name="Novak L.V.F."/>
            <person name="Treitli S.C."/>
            <person name="Pyrih J."/>
            <person name="Halakuc P."/>
            <person name="Pipaliya S.V."/>
            <person name="Vacek V."/>
            <person name="Brzon O."/>
            <person name="Soukal P."/>
            <person name="Eme L."/>
            <person name="Dacks J.B."/>
            <person name="Karnkowska A."/>
            <person name="Elias M."/>
            <person name="Hampl V."/>
        </authorList>
    </citation>
    <scope>NUCLEOTIDE SEQUENCE [LARGE SCALE GENOMIC DNA]</scope>
    <source>
        <strain evidence="2">NAU3</strain>
        <tissue evidence="2">Gut</tissue>
    </source>
</reference>
<organism evidence="2 3">
    <name type="scientific">Blattamonas nauphoetae</name>
    <dbReference type="NCBI Taxonomy" id="2049346"/>
    <lineage>
        <taxon>Eukaryota</taxon>
        <taxon>Metamonada</taxon>
        <taxon>Preaxostyla</taxon>
        <taxon>Oxymonadida</taxon>
        <taxon>Blattamonas</taxon>
    </lineage>
</organism>
<feature type="chain" id="PRO_5046693799" evidence="1">
    <location>
        <begin position="17"/>
        <end position="354"/>
    </location>
</feature>
<evidence type="ECO:0000313" key="3">
    <source>
        <dbReference type="Proteomes" id="UP001281761"/>
    </source>
</evidence>
<protein>
    <submittedName>
        <fullName evidence="2">Uncharacterized protein</fullName>
    </submittedName>
</protein>
<name>A0ABQ9YJB9_9EUKA</name>
<comment type="caution">
    <text evidence="2">The sequence shown here is derived from an EMBL/GenBank/DDBJ whole genome shotgun (WGS) entry which is preliminary data.</text>
</comment>
<gene>
    <name evidence="2" type="ORF">BLNAU_1307</name>
</gene>
<keyword evidence="1" id="KW-0732">Signal</keyword>
<dbReference type="EMBL" id="JARBJD010000005">
    <property type="protein sequence ID" value="KAK2963740.1"/>
    <property type="molecule type" value="Genomic_DNA"/>
</dbReference>
<dbReference type="Proteomes" id="UP001281761">
    <property type="component" value="Unassembled WGS sequence"/>
</dbReference>
<proteinExistence type="predicted"/>